<keyword evidence="2" id="KW-1003">Cell membrane</keyword>
<evidence type="ECO:0000256" key="4">
    <source>
        <dbReference type="ARBA" id="ARBA00022989"/>
    </source>
</evidence>
<sequence length="220" mass="23634">MFLSDQIPAFIEHYGYLAIFCVVAIESAGIPFPGETILVSAAIFAGGSHALHHESLNIFGVIATAAGGAILGDNLGFWAGRTFGVALLARYGRLVHLDEGRLKLGQYLFRKYGGAIVFFGRFVAVLRAFAAILAGANRLEPWRFFIFNAAGAIVWASLFGGLGFLFGAEAHRIAGPLGLVSLAAALAVFAFCWRFYKRNEIRLIAEAEAALPGPIQTQVR</sequence>
<gene>
    <name evidence="8" type="ORF">MTUNDRAET4_0741</name>
</gene>
<dbReference type="InterPro" id="IPR032816">
    <property type="entry name" value="VTT_dom"/>
</dbReference>
<feature type="domain" description="VTT" evidence="7">
    <location>
        <begin position="32"/>
        <end position="163"/>
    </location>
</feature>
<evidence type="ECO:0000256" key="2">
    <source>
        <dbReference type="ARBA" id="ARBA00022475"/>
    </source>
</evidence>
<feature type="transmembrane region" description="Helical" evidence="6">
    <location>
        <begin position="16"/>
        <end position="44"/>
    </location>
</feature>
<feature type="transmembrane region" description="Helical" evidence="6">
    <location>
        <begin position="173"/>
        <end position="196"/>
    </location>
</feature>
<dbReference type="EMBL" id="LR536450">
    <property type="protein sequence ID" value="VFU07634.1"/>
    <property type="molecule type" value="Genomic_DNA"/>
</dbReference>
<comment type="subcellular location">
    <subcellularLocation>
        <location evidence="1">Cell membrane</location>
        <topology evidence="1">Multi-pass membrane protein</topology>
    </subcellularLocation>
</comment>
<keyword evidence="4 6" id="KW-1133">Transmembrane helix</keyword>
<dbReference type="AlphaFoldDB" id="A0A4U8YWA9"/>
<reference evidence="8 9" key="1">
    <citation type="submission" date="2019-03" db="EMBL/GenBank/DDBJ databases">
        <authorList>
            <person name="Kox A.R. M."/>
        </authorList>
    </citation>
    <scope>NUCLEOTIDE SEQUENCE [LARGE SCALE GENOMIC DNA]</scope>
    <source>
        <strain evidence="8">MTUNDRAET4 annotated genome</strain>
    </source>
</reference>
<proteinExistence type="predicted"/>
<evidence type="ECO:0000256" key="3">
    <source>
        <dbReference type="ARBA" id="ARBA00022692"/>
    </source>
</evidence>
<dbReference type="Pfam" id="PF09335">
    <property type="entry name" value="VTT_dom"/>
    <property type="match status" value="1"/>
</dbReference>
<name>A0A4U8YWA9_METTU</name>
<protein>
    <submittedName>
        <fullName evidence="8">SNARE associated Golgi protein</fullName>
    </submittedName>
</protein>
<dbReference type="InterPro" id="IPR051311">
    <property type="entry name" value="DedA_domain"/>
</dbReference>
<evidence type="ECO:0000256" key="6">
    <source>
        <dbReference type="SAM" id="Phobius"/>
    </source>
</evidence>
<dbReference type="PANTHER" id="PTHR42709">
    <property type="entry name" value="ALKALINE PHOSPHATASE LIKE PROTEIN"/>
    <property type="match status" value="1"/>
</dbReference>
<keyword evidence="3 6" id="KW-0812">Transmembrane</keyword>
<evidence type="ECO:0000259" key="7">
    <source>
        <dbReference type="Pfam" id="PF09335"/>
    </source>
</evidence>
<evidence type="ECO:0000256" key="5">
    <source>
        <dbReference type="ARBA" id="ARBA00023136"/>
    </source>
</evidence>
<dbReference type="RefSeq" id="WP_134487014.1">
    <property type="nucleotide sequence ID" value="NZ_CP139089.1"/>
</dbReference>
<organism evidence="8 9">
    <name type="scientific">Methylocella tundrae</name>
    <dbReference type="NCBI Taxonomy" id="227605"/>
    <lineage>
        <taxon>Bacteria</taxon>
        <taxon>Pseudomonadati</taxon>
        <taxon>Pseudomonadota</taxon>
        <taxon>Alphaproteobacteria</taxon>
        <taxon>Hyphomicrobiales</taxon>
        <taxon>Beijerinckiaceae</taxon>
        <taxon>Methylocella</taxon>
    </lineage>
</organism>
<keyword evidence="5 6" id="KW-0472">Membrane</keyword>
<feature type="transmembrane region" description="Helical" evidence="6">
    <location>
        <begin position="56"/>
        <end position="79"/>
    </location>
</feature>
<accession>A0A4U8YWA9</accession>
<evidence type="ECO:0000313" key="8">
    <source>
        <dbReference type="EMBL" id="VFU07634.1"/>
    </source>
</evidence>
<dbReference type="Proteomes" id="UP000294360">
    <property type="component" value="Chromosome"/>
</dbReference>
<feature type="transmembrane region" description="Helical" evidence="6">
    <location>
        <begin position="112"/>
        <end position="133"/>
    </location>
</feature>
<evidence type="ECO:0000313" key="9">
    <source>
        <dbReference type="Proteomes" id="UP000294360"/>
    </source>
</evidence>
<dbReference type="GO" id="GO:0005886">
    <property type="term" value="C:plasma membrane"/>
    <property type="evidence" value="ECO:0007669"/>
    <property type="project" value="UniProtKB-SubCell"/>
</dbReference>
<evidence type="ECO:0000256" key="1">
    <source>
        <dbReference type="ARBA" id="ARBA00004651"/>
    </source>
</evidence>
<dbReference type="PANTHER" id="PTHR42709:SF6">
    <property type="entry name" value="UNDECAPRENYL PHOSPHATE TRANSPORTER A"/>
    <property type="match status" value="1"/>
</dbReference>
<dbReference type="KEGG" id="mtun:MTUNDRAET4_0741"/>
<feature type="transmembrane region" description="Helical" evidence="6">
    <location>
        <begin position="145"/>
        <end position="167"/>
    </location>
</feature>
<dbReference type="OrthoDB" id="9813426at2"/>